<evidence type="ECO:0000256" key="1">
    <source>
        <dbReference type="ARBA" id="ARBA00022617"/>
    </source>
</evidence>
<evidence type="ECO:0000259" key="8">
    <source>
        <dbReference type="PROSITE" id="PS51007"/>
    </source>
</evidence>
<dbReference type="Proteomes" id="UP000238701">
    <property type="component" value="Unassembled WGS sequence"/>
</dbReference>
<dbReference type="InterPro" id="IPR036909">
    <property type="entry name" value="Cyt_c-like_dom_sf"/>
</dbReference>
<evidence type="ECO:0000256" key="2">
    <source>
        <dbReference type="ARBA" id="ARBA00022723"/>
    </source>
</evidence>
<dbReference type="OrthoDB" id="232040at2"/>
<feature type="domain" description="Cytochrome c" evidence="8">
    <location>
        <begin position="943"/>
        <end position="1048"/>
    </location>
</feature>
<keyword evidence="7" id="KW-1133">Transmembrane helix</keyword>
<dbReference type="Gene3D" id="1.10.760.10">
    <property type="entry name" value="Cytochrome c-like domain"/>
    <property type="match status" value="6"/>
</dbReference>
<evidence type="ECO:0000256" key="6">
    <source>
        <dbReference type="SAM" id="MobiDB-lite"/>
    </source>
</evidence>
<feature type="domain" description="Cytochrome c" evidence="8">
    <location>
        <begin position="359"/>
        <end position="517"/>
    </location>
</feature>
<dbReference type="InterPro" id="IPR009056">
    <property type="entry name" value="Cyt_c-like_dom"/>
</dbReference>
<dbReference type="GO" id="GO:0009055">
    <property type="term" value="F:electron transfer activity"/>
    <property type="evidence" value="ECO:0007669"/>
    <property type="project" value="InterPro"/>
</dbReference>
<dbReference type="GO" id="GO:0020037">
    <property type="term" value="F:heme binding"/>
    <property type="evidence" value="ECO:0007669"/>
    <property type="project" value="InterPro"/>
</dbReference>
<dbReference type="InterPro" id="IPR036280">
    <property type="entry name" value="Multihaem_cyt_sf"/>
</dbReference>
<organism evidence="9 10">
    <name type="scientific">Candidatus Sulfotelmatobacter kueseliae</name>
    <dbReference type="NCBI Taxonomy" id="2042962"/>
    <lineage>
        <taxon>Bacteria</taxon>
        <taxon>Pseudomonadati</taxon>
        <taxon>Acidobacteriota</taxon>
        <taxon>Terriglobia</taxon>
        <taxon>Terriglobales</taxon>
        <taxon>Candidatus Korobacteraceae</taxon>
        <taxon>Candidatus Sulfotelmatobacter</taxon>
    </lineage>
</organism>
<evidence type="ECO:0000313" key="9">
    <source>
        <dbReference type="EMBL" id="SPF48248.1"/>
    </source>
</evidence>
<feature type="transmembrane region" description="Helical" evidence="7">
    <location>
        <begin position="20"/>
        <end position="37"/>
    </location>
</feature>
<keyword evidence="5" id="KW-0175">Coiled coil</keyword>
<dbReference type="SUPFAM" id="SSF46626">
    <property type="entry name" value="Cytochrome c"/>
    <property type="match status" value="4"/>
</dbReference>
<feature type="domain" description="Cytochrome c" evidence="8">
    <location>
        <begin position="671"/>
        <end position="804"/>
    </location>
</feature>
<keyword evidence="1 4" id="KW-0349">Heme</keyword>
<proteinExistence type="predicted"/>
<accession>A0A2U3L8P5</accession>
<dbReference type="PANTHER" id="PTHR33751">
    <property type="entry name" value="CBB3-TYPE CYTOCHROME C OXIDASE SUBUNIT FIXP"/>
    <property type="match status" value="1"/>
</dbReference>
<gene>
    <name evidence="9" type="primary">cytc_2</name>
    <name evidence="9" type="ORF">SBA1_820050</name>
</gene>
<feature type="compositionally biased region" description="Low complexity" evidence="6">
    <location>
        <begin position="1066"/>
        <end position="1075"/>
    </location>
</feature>
<keyword evidence="2 4" id="KW-0479">Metal-binding</keyword>
<feature type="region of interest" description="Disordered" evidence="6">
    <location>
        <begin position="1066"/>
        <end position="1089"/>
    </location>
</feature>
<keyword evidence="3 4" id="KW-0408">Iron</keyword>
<evidence type="ECO:0000256" key="3">
    <source>
        <dbReference type="ARBA" id="ARBA00023004"/>
    </source>
</evidence>
<evidence type="ECO:0000256" key="4">
    <source>
        <dbReference type="PROSITE-ProRule" id="PRU00433"/>
    </source>
</evidence>
<evidence type="ECO:0000256" key="5">
    <source>
        <dbReference type="SAM" id="Coils"/>
    </source>
</evidence>
<dbReference type="InterPro" id="IPR050597">
    <property type="entry name" value="Cytochrome_c_Oxidase_Subunit"/>
</dbReference>
<dbReference type="PANTHER" id="PTHR33751:SF1">
    <property type="entry name" value="CBB3-TYPE CYTOCHROME C OXIDASE SUBUNIT FIXP"/>
    <property type="match status" value="1"/>
</dbReference>
<evidence type="ECO:0000313" key="10">
    <source>
        <dbReference type="Proteomes" id="UP000238701"/>
    </source>
</evidence>
<dbReference type="AlphaFoldDB" id="A0A2U3L8P5"/>
<dbReference type="Pfam" id="PF00034">
    <property type="entry name" value="Cytochrom_C"/>
    <property type="match status" value="1"/>
</dbReference>
<dbReference type="GO" id="GO:0046872">
    <property type="term" value="F:metal ion binding"/>
    <property type="evidence" value="ECO:0007669"/>
    <property type="project" value="UniProtKB-KW"/>
</dbReference>
<dbReference type="EMBL" id="OMOD01000180">
    <property type="protein sequence ID" value="SPF48248.1"/>
    <property type="molecule type" value="Genomic_DNA"/>
</dbReference>
<protein>
    <submittedName>
        <fullName evidence="9">Cytochrome c-554 or c-552</fullName>
    </submittedName>
</protein>
<keyword evidence="7" id="KW-0812">Transmembrane</keyword>
<feature type="domain" description="Cytochrome c" evidence="8">
    <location>
        <begin position="528"/>
        <end position="654"/>
    </location>
</feature>
<feature type="domain" description="Cytochrome c" evidence="8">
    <location>
        <begin position="821"/>
        <end position="926"/>
    </location>
</feature>
<evidence type="ECO:0000256" key="7">
    <source>
        <dbReference type="SAM" id="Phobius"/>
    </source>
</evidence>
<feature type="coiled-coil region" evidence="5">
    <location>
        <begin position="85"/>
        <end position="112"/>
    </location>
</feature>
<keyword evidence="7" id="KW-0472">Membrane</keyword>
<sequence>MPDKPMPEQDPITSKSYAPHYVIATVILIATLFWALWDEAWGQRPWKEFQDKWKERYSAFLNTARSKSTTSQNDVEKNLEYVALMQAYEKAYQDTKAQAADVRAKLDDASARLLAVQSVFTDRRAYVNALTYEWETATSASGKASKQKEIDDYKAELAPVEFPDGSRKKFNFQQLEETYNEIRDEKTKLSLELGTVLKPATAARAKMDEYVADHMVDLTPQQIDGLKKKVSDWDAQIVQINVAEANIVDRCESCHLNAREPAKITEAAMTPRGEKKPDQYAQAFVSHPEPELLGIHDPEKFGCSPCHQGNGRATTSVEKAHGNYEHWLWPLYPKQNAQAGCQTCHAADMVLVSGDVQWQTINDGKDLFRQKGCMGCHRYEGYDKEPEQLNAIGQQIKQIESQKTDNLKQTAYLMKQADAAETNEEANTLNGKAVDLKVANSKLDGRLQQLDFESHSLMQDQKKVGPNLKDIRLKVNKNWIPVWLKKPSDFRPTTKMPNFRLTEHQIQAISAYIWQSGLTDAPPKHKPGNAAHGKELFETRGCLACHSIGEGDQMQGGTFAANLTREGEKANFDYLVRWIHNARERTRPYCPYEKKDIGPEDYAKKGLPYQFDLEHSRCPNDGHELQVQNMTVMPSLRLSPEDAEDIATYLMTQKKREPSSYANAAFMDDPALKDEGKKWVRFYGCAGCHEIAGFEDEGRIGTELTFEGSKPIERLDFALFTEVAQRGGKNAEPIKDKDDLARLPDGPATEPWYDHKEFFEHKLAEPNVYDQGMVKSETEVLRMPNLHLTKEQVLDLTTFLMGSQETSLPTSYQYKPGDARHDIQEGWWIIRKYNCMGCHQFIPGQRTILMGLKQYQDVQEQLPPKLLTEGARVDPEWLRKFLSNPALSTTDTNRNGVRPYLKVRMPTFSFSDDELRKLVRFFQALSQQPIPYIPEEVPVLTAKETDMARSLFSSTGAPCLKCHATGDPAHDKIATAPNFLLAKERLKPDWVERWISDPQAVSPGTSMPSGLFKQVNNQWVFAGPTPPSFNGYQGDHRKLLVDYIFQLTPEEQRRVAAAMPRARAAVARPAAQRKQAAVDEHRASSGGSR</sequence>
<name>A0A2U3L8P5_9BACT</name>
<reference evidence="10" key="1">
    <citation type="submission" date="2018-02" db="EMBL/GenBank/DDBJ databases">
        <authorList>
            <person name="Hausmann B."/>
        </authorList>
    </citation>
    <scope>NUCLEOTIDE SEQUENCE [LARGE SCALE GENOMIC DNA]</scope>
    <source>
        <strain evidence="10">Peat soil MAG SbA1</strain>
    </source>
</reference>
<dbReference type="SUPFAM" id="SSF48695">
    <property type="entry name" value="Multiheme cytochromes"/>
    <property type="match status" value="1"/>
</dbReference>
<dbReference type="PROSITE" id="PS51007">
    <property type="entry name" value="CYTC"/>
    <property type="match status" value="5"/>
</dbReference>